<reference evidence="2" key="1">
    <citation type="submission" date="2013-10" db="EMBL/GenBank/DDBJ databases">
        <title>Functional metagenomics reveals novel beta-galactosidases not predictable from gene sequences.</title>
        <authorList>
            <person name="Cheng J."/>
            <person name="Engel K."/>
            <person name="Romantsov T."/>
            <person name="Neufeld J.D."/>
            <person name="Rose D.R."/>
            <person name="Charles T.C."/>
        </authorList>
    </citation>
    <scope>NUCLEOTIDE SEQUENCE</scope>
</reference>
<evidence type="ECO:0000259" key="1">
    <source>
        <dbReference type="PROSITE" id="PS50075"/>
    </source>
</evidence>
<name>X2LCI7_9BACT</name>
<dbReference type="AlphaFoldDB" id="X2LCI7"/>
<dbReference type="Gene3D" id="1.10.1200.10">
    <property type="entry name" value="ACP-like"/>
    <property type="match status" value="1"/>
</dbReference>
<evidence type="ECO:0000313" key="2">
    <source>
        <dbReference type="EMBL" id="AHN98023.1"/>
    </source>
</evidence>
<dbReference type="EMBL" id="KF796608">
    <property type="protein sequence ID" value="AHN98023.1"/>
    <property type="molecule type" value="Genomic_DNA"/>
</dbReference>
<dbReference type="InterPro" id="IPR036736">
    <property type="entry name" value="ACP-like_sf"/>
</dbReference>
<organism evidence="2">
    <name type="scientific">uncultured bacterium lac193</name>
    <dbReference type="NCBI Taxonomy" id="1447243"/>
    <lineage>
        <taxon>Bacteria</taxon>
        <taxon>environmental samples</taxon>
    </lineage>
</organism>
<dbReference type="InterPro" id="IPR009081">
    <property type="entry name" value="PP-bd_ACP"/>
</dbReference>
<feature type="domain" description="Carrier" evidence="1">
    <location>
        <begin position="7"/>
        <end position="85"/>
    </location>
</feature>
<protein>
    <submittedName>
        <fullName evidence="2">Acyl carrier protein</fullName>
    </submittedName>
</protein>
<proteinExistence type="predicted"/>
<dbReference type="Pfam" id="PF00550">
    <property type="entry name" value="PP-binding"/>
    <property type="match status" value="1"/>
</dbReference>
<accession>X2LCI7</accession>
<dbReference type="PROSITE" id="PS50075">
    <property type="entry name" value="CARRIER"/>
    <property type="match status" value="1"/>
</dbReference>
<sequence length="86" mass="9672">MTQQTTEVVTDVREYIVERFLFGQGGETLSNDASFLEEGIVDSTGVLEIVMFLEQRFGIKIKDDELVPDNLDSVSKVASFVVRKLK</sequence>
<dbReference type="SUPFAM" id="SSF47336">
    <property type="entry name" value="ACP-like"/>
    <property type="match status" value="1"/>
</dbReference>